<dbReference type="EMBL" id="JABBXH010000004">
    <property type="protein sequence ID" value="NMP32677.1"/>
    <property type="molecule type" value="Genomic_DNA"/>
</dbReference>
<keyword evidence="2" id="KW-1185">Reference proteome</keyword>
<sequence length="764" mass="87271">MDKINLSLLAQQGEMLAEFYRNKKVKVVDFEPFSVDRFVVPDSDGSTPQLICIEDQSSHEKRLIFAALYTANYVTHVLNDGTGSNRQTLSYIVPKFMNFLNALTIEQSNRVNIFKSFETYRVETDDVKTQSTGMVELIRLINKALNHIPFGNELLTTADYKYLDLLSKNKPSVNDDQEQTTLTDYFGFHSWLRRDDVGVGAQLYNRAASPKLLMKSFQITISCALTEIIKAKHALIDLFIEKKVKPDYFPKKLIRPNPVNYEGGRKCKQFRTDEAAFKSAILQSSKAFFKRLNILFVDGESNSATHTAVQSLVFSQCVEEAHQYAIDTFWQTGEIATQTTKVSNKRVTVFRQASEGSFLFTPEFIHKLVQYANSQCKKVPISKGENYLFALLMSYQTVPFSDLFRLKLDDLRFSKRQTGEITQIESNYFKSRANSYHDIETLTGSSLIGKAIVSFLNDRTDNFKSNENLIENDGSLQSKMGATTNVSLFFKFIGKSLVRNEIDVQLAKEKSSSVFIESIIAICDKGIRKEAYERKGSNWQLNCQTPTVTRIFSSQAVKNSRVHSESDDFDPTRITNYKSHINETERKNYLTKENQVWLDNCGRITRTVMNDMGLNVLRPSSSQVFEFNSTLEAALKTIKHRADTTLALLKVVTIKDDGKVNELGFSLSNNSSEESLPDTIDLVESPDTVLKLLHYLAELERCHQKIFERAPDYLFFEALPTAEWIETVFANRLFDRKVFTEGQELYHKYKKELPPIFTAYSGSY</sequence>
<dbReference type="AlphaFoldDB" id="A0A7Y0LEB1"/>
<evidence type="ECO:0000313" key="2">
    <source>
        <dbReference type="Proteomes" id="UP000568664"/>
    </source>
</evidence>
<evidence type="ECO:0000313" key="1">
    <source>
        <dbReference type="EMBL" id="NMP32677.1"/>
    </source>
</evidence>
<proteinExistence type="predicted"/>
<accession>A0A7Y0LEB1</accession>
<reference evidence="1 2" key="1">
    <citation type="submission" date="2020-04" db="EMBL/GenBank/DDBJ databases">
        <title>Thalassotalea sp. M1531, isolated from the surface of marine red alga.</title>
        <authorList>
            <person name="Pang L."/>
            <person name="Lu D.-C."/>
        </authorList>
    </citation>
    <scope>NUCLEOTIDE SEQUENCE [LARGE SCALE GENOMIC DNA]</scope>
    <source>
        <strain evidence="1 2">M1531</strain>
    </source>
</reference>
<protein>
    <submittedName>
        <fullName evidence="1">Uncharacterized protein</fullName>
    </submittedName>
</protein>
<dbReference type="Proteomes" id="UP000568664">
    <property type="component" value="Unassembled WGS sequence"/>
</dbReference>
<comment type="caution">
    <text evidence="1">The sequence shown here is derived from an EMBL/GenBank/DDBJ whole genome shotgun (WGS) entry which is preliminary data.</text>
</comment>
<gene>
    <name evidence="1" type="ORF">HII17_14035</name>
</gene>
<organism evidence="1 2">
    <name type="scientific">Thalassotalea algicola</name>
    <dbReference type="NCBI Taxonomy" id="2716224"/>
    <lineage>
        <taxon>Bacteria</taxon>
        <taxon>Pseudomonadati</taxon>
        <taxon>Pseudomonadota</taxon>
        <taxon>Gammaproteobacteria</taxon>
        <taxon>Alteromonadales</taxon>
        <taxon>Colwelliaceae</taxon>
        <taxon>Thalassotalea</taxon>
    </lineage>
</organism>
<name>A0A7Y0LEB1_9GAMM</name>
<dbReference type="RefSeq" id="WP_169075979.1">
    <property type="nucleotide sequence ID" value="NZ_JABBXH010000004.1"/>
</dbReference>